<evidence type="ECO:0000256" key="1">
    <source>
        <dbReference type="SAM" id="MobiDB-lite"/>
    </source>
</evidence>
<dbReference type="AlphaFoldDB" id="A0A9P5WXX8"/>
<keyword evidence="3" id="KW-1185">Reference proteome</keyword>
<evidence type="ECO:0000313" key="2">
    <source>
        <dbReference type="EMBL" id="KAF9439916.1"/>
    </source>
</evidence>
<feature type="region of interest" description="Disordered" evidence="1">
    <location>
        <begin position="226"/>
        <end position="296"/>
    </location>
</feature>
<gene>
    <name evidence="2" type="ORF">P691DRAFT_784326</name>
</gene>
<protein>
    <submittedName>
        <fullName evidence="2">Uncharacterized protein</fullName>
    </submittedName>
</protein>
<dbReference type="EMBL" id="MU153167">
    <property type="protein sequence ID" value="KAF9439916.1"/>
    <property type="molecule type" value="Genomic_DNA"/>
</dbReference>
<accession>A0A9P5WXX8</accession>
<dbReference type="Proteomes" id="UP000807342">
    <property type="component" value="Unassembled WGS sequence"/>
</dbReference>
<comment type="caution">
    <text evidence="2">The sequence shown here is derived from an EMBL/GenBank/DDBJ whole genome shotgun (WGS) entry which is preliminary data.</text>
</comment>
<reference evidence="2" key="1">
    <citation type="submission" date="2020-11" db="EMBL/GenBank/DDBJ databases">
        <authorList>
            <consortium name="DOE Joint Genome Institute"/>
            <person name="Ahrendt S."/>
            <person name="Riley R."/>
            <person name="Andreopoulos W."/>
            <person name="Labutti K."/>
            <person name="Pangilinan J."/>
            <person name="Ruiz-Duenas F.J."/>
            <person name="Barrasa J.M."/>
            <person name="Sanchez-Garcia M."/>
            <person name="Camarero S."/>
            <person name="Miyauchi S."/>
            <person name="Serrano A."/>
            <person name="Linde D."/>
            <person name="Babiker R."/>
            <person name="Drula E."/>
            <person name="Ayuso-Fernandez I."/>
            <person name="Pacheco R."/>
            <person name="Padilla G."/>
            <person name="Ferreira P."/>
            <person name="Barriuso J."/>
            <person name="Kellner H."/>
            <person name="Castanera R."/>
            <person name="Alfaro M."/>
            <person name="Ramirez L."/>
            <person name="Pisabarro A.G."/>
            <person name="Kuo A."/>
            <person name="Tritt A."/>
            <person name="Lipzen A."/>
            <person name="He G."/>
            <person name="Yan M."/>
            <person name="Ng V."/>
            <person name="Cullen D."/>
            <person name="Martin F."/>
            <person name="Rosso M.-N."/>
            <person name="Henrissat B."/>
            <person name="Hibbett D."/>
            <person name="Martinez A.T."/>
            <person name="Grigoriev I.V."/>
        </authorList>
    </citation>
    <scope>NUCLEOTIDE SEQUENCE</scope>
    <source>
        <strain evidence="2">MF-IS2</strain>
    </source>
</reference>
<feature type="compositionally biased region" description="Low complexity" evidence="1">
    <location>
        <begin position="229"/>
        <end position="282"/>
    </location>
</feature>
<dbReference type="Pfam" id="PF14223">
    <property type="entry name" value="Retrotran_gag_2"/>
    <property type="match status" value="1"/>
</dbReference>
<proteinExistence type="predicted"/>
<evidence type="ECO:0000313" key="3">
    <source>
        <dbReference type="Proteomes" id="UP000807342"/>
    </source>
</evidence>
<name>A0A9P5WXX8_9AGAR</name>
<sequence length="501" mass="54509">MSSAATLLSTVPALRSASDYDDWQFQMLNIFGMWTVTSAARATWTLGSFVTGARTLPTVANAQAIMPQEHADHAEWRANDGIALAIINTKLDKTLQRHGYATSAEAWDHFATRFGTFRLPEAASHIQFIQNFTFSTTHDPSEEIAEWMSHMTALENQALQISGPLQAMMILMRIPDAWVTTRQTMLLQYGTNISALTISIVATAGHAAYQDTLPSAHAARFTGVHAHGRNPNWKNQKGNNQQGRSQNQNQNQLRNQLQQGQGQGKGNQNPPQQNQSSPPNQGEQKKGNNRCGGRKKKQQIAALGGNLDNFVQPTGSGIAAIAASAQIDTGASATSSAFAMASPALAPSTSTSPSLLQRMSAAEVTSVPPHVTSFAATEDPWVLPPNRHLRGQTALQKAQRHAHKMYEKHLSSKFPRSTSPLPDEGKACSQFYAMDTDFNRCPASPDVSPMYMDDDDVVSLGESDEETNYGEDFISYVHTSSDLQATTNNCDQSLTRHVNGA</sequence>
<organism evidence="2 3">
    <name type="scientific">Macrolepiota fuliginosa MF-IS2</name>
    <dbReference type="NCBI Taxonomy" id="1400762"/>
    <lineage>
        <taxon>Eukaryota</taxon>
        <taxon>Fungi</taxon>
        <taxon>Dikarya</taxon>
        <taxon>Basidiomycota</taxon>
        <taxon>Agaricomycotina</taxon>
        <taxon>Agaricomycetes</taxon>
        <taxon>Agaricomycetidae</taxon>
        <taxon>Agaricales</taxon>
        <taxon>Agaricineae</taxon>
        <taxon>Agaricaceae</taxon>
        <taxon>Macrolepiota</taxon>
    </lineage>
</organism>